<keyword evidence="2" id="KW-1185">Reference proteome</keyword>
<dbReference type="SUPFAM" id="SSF140996">
    <property type="entry name" value="Hermes dimerisation domain"/>
    <property type="match status" value="1"/>
</dbReference>
<evidence type="ECO:0000313" key="2">
    <source>
        <dbReference type="Proteomes" id="UP000789570"/>
    </source>
</evidence>
<protein>
    <submittedName>
        <fullName evidence="1">12237_t:CDS:1</fullName>
    </submittedName>
</protein>
<comment type="caution">
    <text evidence="1">The sequence shown here is derived from an EMBL/GenBank/DDBJ whole genome shotgun (WGS) entry which is preliminary data.</text>
</comment>
<evidence type="ECO:0000313" key="1">
    <source>
        <dbReference type="EMBL" id="CAG8754404.1"/>
    </source>
</evidence>
<gene>
    <name evidence="1" type="ORF">FCALED_LOCUS16508</name>
</gene>
<proteinExistence type="predicted"/>
<dbReference type="OrthoDB" id="2448202at2759"/>
<dbReference type="Proteomes" id="UP000789570">
    <property type="component" value="Unassembled WGS sequence"/>
</dbReference>
<feature type="non-terminal residue" evidence="1">
    <location>
        <position position="55"/>
    </location>
</feature>
<reference evidence="1" key="1">
    <citation type="submission" date="2021-06" db="EMBL/GenBank/DDBJ databases">
        <authorList>
            <person name="Kallberg Y."/>
            <person name="Tangrot J."/>
            <person name="Rosling A."/>
        </authorList>
    </citation>
    <scope>NUCLEOTIDE SEQUENCE</scope>
    <source>
        <strain evidence="1">UK204</strain>
    </source>
</reference>
<accession>A0A9N9NRG8</accession>
<sequence length="55" mass="6378">IVCDDQPFLTLESENLQNLFQILNSNIKIPSADTIHTDIIKCFNQEYVKIQDILQ</sequence>
<feature type="non-terminal residue" evidence="1">
    <location>
        <position position="1"/>
    </location>
</feature>
<dbReference type="AlphaFoldDB" id="A0A9N9NRG8"/>
<organism evidence="1 2">
    <name type="scientific">Funneliformis caledonium</name>
    <dbReference type="NCBI Taxonomy" id="1117310"/>
    <lineage>
        <taxon>Eukaryota</taxon>
        <taxon>Fungi</taxon>
        <taxon>Fungi incertae sedis</taxon>
        <taxon>Mucoromycota</taxon>
        <taxon>Glomeromycotina</taxon>
        <taxon>Glomeromycetes</taxon>
        <taxon>Glomerales</taxon>
        <taxon>Glomeraceae</taxon>
        <taxon>Funneliformis</taxon>
    </lineage>
</organism>
<dbReference type="EMBL" id="CAJVPQ010019645">
    <property type="protein sequence ID" value="CAG8754404.1"/>
    <property type="molecule type" value="Genomic_DNA"/>
</dbReference>
<name>A0A9N9NRG8_9GLOM</name>